<evidence type="ECO:0000256" key="1">
    <source>
        <dbReference type="ARBA" id="ARBA00022614"/>
    </source>
</evidence>
<keyword evidence="8" id="KW-1185">Reference proteome</keyword>
<keyword evidence="3 5" id="KW-0547">Nucleotide-binding</keyword>
<evidence type="ECO:0000313" key="8">
    <source>
        <dbReference type="Proteomes" id="UP001530400"/>
    </source>
</evidence>
<evidence type="ECO:0000256" key="3">
    <source>
        <dbReference type="ARBA" id="ARBA00022741"/>
    </source>
</evidence>
<dbReference type="PROSITE" id="PS51450">
    <property type="entry name" value="LRR"/>
    <property type="match status" value="1"/>
</dbReference>
<organism evidence="7 8">
    <name type="scientific">Cyclotella atomus</name>
    <dbReference type="NCBI Taxonomy" id="382360"/>
    <lineage>
        <taxon>Eukaryota</taxon>
        <taxon>Sar</taxon>
        <taxon>Stramenopiles</taxon>
        <taxon>Ochrophyta</taxon>
        <taxon>Bacillariophyta</taxon>
        <taxon>Coscinodiscophyceae</taxon>
        <taxon>Thalassiosirophycidae</taxon>
        <taxon>Stephanodiscales</taxon>
        <taxon>Stephanodiscaceae</taxon>
        <taxon>Cyclotella</taxon>
    </lineage>
</organism>
<dbReference type="PROSITE" id="PS50011">
    <property type="entry name" value="PROTEIN_KINASE_DOM"/>
    <property type="match status" value="1"/>
</dbReference>
<dbReference type="Gene3D" id="3.30.200.20">
    <property type="entry name" value="Phosphorylase Kinase, domain 1"/>
    <property type="match status" value="1"/>
</dbReference>
<protein>
    <recommendedName>
        <fullName evidence="6">Protein kinase domain-containing protein</fullName>
    </recommendedName>
</protein>
<dbReference type="PROSITE" id="PS00107">
    <property type="entry name" value="PROTEIN_KINASE_ATP"/>
    <property type="match status" value="1"/>
</dbReference>
<dbReference type="AlphaFoldDB" id="A0ABD3PZS5"/>
<accession>A0ABD3PZS5</accession>
<dbReference type="InterPro" id="IPR017441">
    <property type="entry name" value="Protein_kinase_ATP_BS"/>
</dbReference>
<evidence type="ECO:0000256" key="4">
    <source>
        <dbReference type="ARBA" id="ARBA00022840"/>
    </source>
</evidence>
<dbReference type="Gene3D" id="1.10.510.10">
    <property type="entry name" value="Transferase(Phosphotransferase) domain 1"/>
    <property type="match status" value="1"/>
</dbReference>
<evidence type="ECO:0000256" key="2">
    <source>
        <dbReference type="ARBA" id="ARBA00022737"/>
    </source>
</evidence>
<proteinExistence type="predicted"/>
<dbReference type="SMART" id="SM00369">
    <property type="entry name" value="LRR_TYP"/>
    <property type="match status" value="4"/>
</dbReference>
<dbReference type="InterPro" id="IPR001611">
    <property type="entry name" value="Leu-rich_rpt"/>
</dbReference>
<reference evidence="7 8" key="1">
    <citation type="submission" date="2024-10" db="EMBL/GenBank/DDBJ databases">
        <title>Updated reference genomes for cyclostephanoid diatoms.</title>
        <authorList>
            <person name="Roberts W.R."/>
            <person name="Alverson A.J."/>
        </authorList>
    </citation>
    <scope>NUCLEOTIDE SEQUENCE [LARGE SCALE GENOMIC DNA]</scope>
    <source>
        <strain evidence="7 8">AJA010-31</strain>
    </source>
</reference>
<evidence type="ECO:0000313" key="7">
    <source>
        <dbReference type="EMBL" id="KAL3792756.1"/>
    </source>
</evidence>
<dbReference type="InterPro" id="IPR032675">
    <property type="entry name" value="LRR_dom_sf"/>
</dbReference>
<evidence type="ECO:0000259" key="6">
    <source>
        <dbReference type="PROSITE" id="PS50011"/>
    </source>
</evidence>
<dbReference type="PANTHER" id="PTHR48056:SF81">
    <property type="entry name" value="RECEPTOR PROTEIN-TYROSINE KINASE CEPR1"/>
    <property type="match status" value="1"/>
</dbReference>
<comment type="caution">
    <text evidence="7">The sequence shown here is derived from an EMBL/GenBank/DDBJ whole genome shotgun (WGS) entry which is preliminary data.</text>
</comment>
<dbReference type="GO" id="GO:0005524">
    <property type="term" value="F:ATP binding"/>
    <property type="evidence" value="ECO:0007669"/>
    <property type="project" value="UniProtKB-UniRule"/>
</dbReference>
<dbReference type="Proteomes" id="UP001530400">
    <property type="component" value="Unassembled WGS sequence"/>
</dbReference>
<feature type="domain" description="Protein kinase" evidence="6">
    <location>
        <begin position="209"/>
        <end position="476"/>
    </location>
</feature>
<dbReference type="InterPro" id="IPR011009">
    <property type="entry name" value="Kinase-like_dom_sf"/>
</dbReference>
<feature type="binding site" evidence="5">
    <location>
        <position position="236"/>
    </location>
    <ligand>
        <name>ATP</name>
        <dbReference type="ChEBI" id="CHEBI:30616"/>
    </ligand>
</feature>
<keyword evidence="4 5" id="KW-0067">ATP-binding</keyword>
<dbReference type="PANTHER" id="PTHR48056">
    <property type="entry name" value="LRR RECEPTOR-LIKE SERINE/THREONINE-PROTEIN KINASE-RELATED"/>
    <property type="match status" value="1"/>
</dbReference>
<dbReference type="SMART" id="SM00364">
    <property type="entry name" value="LRR_BAC"/>
    <property type="match status" value="3"/>
</dbReference>
<dbReference type="Gene3D" id="3.80.10.10">
    <property type="entry name" value="Ribonuclease Inhibitor"/>
    <property type="match status" value="2"/>
</dbReference>
<dbReference type="SUPFAM" id="SSF56112">
    <property type="entry name" value="Protein kinase-like (PK-like)"/>
    <property type="match status" value="1"/>
</dbReference>
<name>A0ABD3PZS5_9STRA</name>
<keyword evidence="2" id="KW-0677">Repeat</keyword>
<dbReference type="Pfam" id="PF13855">
    <property type="entry name" value="LRR_8"/>
    <property type="match status" value="2"/>
</dbReference>
<gene>
    <name evidence="7" type="ORF">ACHAWO_002361</name>
</gene>
<dbReference type="InterPro" id="IPR000719">
    <property type="entry name" value="Prot_kinase_dom"/>
</dbReference>
<evidence type="ECO:0000256" key="5">
    <source>
        <dbReference type="PROSITE-ProRule" id="PRU10141"/>
    </source>
</evidence>
<sequence>MSDIRELLDSSEDDTREELNLLNGTGADLLANGNVWSRFKCLKKLDLNNSGLTTLPAGIEALQTLEILFLSENKFESFPEVFGKLSRLRMLSLRGNRLTELSSTNLPKESLVWLILTNNQIRRMDPNVGELKHLRKLMLSHNKLTSIPAEIGGCKELELIRLANNEITVELPREFVSLPKLAWISLAGNPIAHCPQTKEKEILKSSVSYNDSAVLGRGASGTVYSGMYGGKNVAVKIFKQQSMGSDGNPEDEAAINALVDHPLAVSALGVFLCDEGENHEGMVMELLEGAKAIGKVPSFQSVTRDAGPTDDSKDLDKEAVLSIVYNIALALEHVHTKANVSNGDIYLHNVLMCSGGVARISDWGASFIYDGEHEYAEVFERIEVLAFGRLVQDLFDWHLSLAMPDLTEPADFLGKKRVEPIEPGPFFNLMQSILQPEQMKRPSFKEIKDQLSQLPEFQEARLAATKFITSLEDDIA</sequence>
<dbReference type="EMBL" id="JALLPJ020000421">
    <property type="protein sequence ID" value="KAL3792756.1"/>
    <property type="molecule type" value="Genomic_DNA"/>
</dbReference>
<dbReference type="InterPro" id="IPR003591">
    <property type="entry name" value="Leu-rich_rpt_typical-subtyp"/>
</dbReference>
<dbReference type="SUPFAM" id="SSF52058">
    <property type="entry name" value="L domain-like"/>
    <property type="match status" value="1"/>
</dbReference>
<dbReference type="Pfam" id="PF00069">
    <property type="entry name" value="Pkinase"/>
    <property type="match status" value="1"/>
</dbReference>
<dbReference type="InterPro" id="IPR050647">
    <property type="entry name" value="Plant_LRR-RLKs"/>
</dbReference>
<keyword evidence="1" id="KW-0433">Leucine-rich repeat</keyword>